<organism evidence="2 3">
    <name type="scientific">Morella rubra</name>
    <name type="common">Chinese bayberry</name>
    <dbReference type="NCBI Taxonomy" id="262757"/>
    <lineage>
        <taxon>Eukaryota</taxon>
        <taxon>Viridiplantae</taxon>
        <taxon>Streptophyta</taxon>
        <taxon>Embryophyta</taxon>
        <taxon>Tracheophyta</taxon>
        <taxon>Spermatophyta</taxon>
        <taxon>Magnoliopsida</taxon>
        <taxon>eudicotyledons</taxon>
        <taxon>Gunneridae</taxon>
        <taxon>Pentapetalae</taxon>
        <taxon>rosids</taxon>
        <taxon>fabids</taxon>
        <taxon>Fagales</taxon>
        <taxon>Myricaceae</taxon>
        <taxon>Morella</taxon>
    </lineage>
</organism>
<dbReference type="EMBL" id="RXIC02000026">
    <property type="protein sequence ID" value="KAB1203059.1"/>
    <property type="molecule type" value="Genomic_DNA"/>
</dbReference>
<evidence type="ECO:0000256" key="1">
    <source>
        <dbReference type="SAM" id="MobiDB-lite"/>
    </source>
</evidence>
<dbReference type="Proteomes" id="UP000516437">
    <property type="component" value="Chromosome 8"/>
</dbReference>
<dbReference type="PANTHER" id="PTHR33448">
    <property type="entry name" value="CHLOROPLAST PROTEIN HCF243-RELATED"/>
    <property type="match status" value="1"/>
</dbReference>
<name>A0A6A1URQ9_9ROSI</name>
<comment type="caution">
    <text evidence="2">The sequence shown here is derived from an EMBL/GenBank/DDBJ whole genome shotgun (WGS) entry which is preliminary data.</text>
</comment>
<sequence>MEDLWSCLCEVAWWRCKMVKARGGRWSRNAEESGSLRRELFDGGFEIKKQGNEVPEEEEARVSICIPPKNALLLMRCRSDPVKMTALTNKFWGPPVQKEEGINETTFEDEGQTDEEEEEEKRNVEVGEGREGKVSCRKVMDFLTILCPAIQIIVRGGKGKYHRPFCPLSGVGESWGSSGMKVKFGDKGRGGKGA</sequence>
<evidence type="ECO:0000313" key="3">
    <source>
        <dbReference type="Proteomes" id="UP000516437"/>
    </source>
</evidence>
<feature type="compositionally biased region" description="Acidic residues" evidence="1">
    <location>
        <begin position="106"/>
        <end position="119"/>
    </location>
</feature>
<dbReference type="AlphaFoldDB" id="A0A6A1URQ9"/>
<feature type="region of interest" description="Disordered" evidence="1">
    <location>
        <begin position="99"/>
        <end position="128"/>
    </location>
</feature>
<accession>A0A6A1URQ9</accession>
<protein>
    <submittedName>
        <fullName evidence="2">Uncharacterized protein</fullName>
    </submittedName>
</protein>
<keyword evidence="3" id="KW-1185">Reference proteome</keyword>
<proteinExistence type="predicted"/>
<evidence type="ECO:0000313" key="2">
    <source>
        <dbReference type="EMBL" id="KAB1203059.1"/>
    </source>
</evidence>
<dbReference type="PANTHER" id="PTHR33448:SF4">
    <property type="entry name" value="CHLOROPLAST PROTEIN HCF243"/>
    <property type="match status" value="1"/>
</dbReference>
<reference evidence="2 3" key="1">
    <citation type="journal article" date="2019" name="Plant Biotechnol. J.">
        <title>The red bayberry genome and genetic basis of sex determination.</title>
        <authorList>
            <person name="Jia H.M."/>
            <person name="Jia H.J."/>
            <person name="Cai Q.L."/>
            <person name="Wang Y."/>
            <person name="Zhao H.B."/>
            <person name="Yang W.F."/>
            <person name="Wang G.Y."/>
            <person name="Li Y.H."/>
            <person name="Zhan D.L."/>
            <person name="Shen Y.T."/>
            <person name="Niu Q.F."/>
            <person name="Chang L."/>
            <person name="Qiu J."/>
            <person name="Zhao L."/>
            <person name="Xie H.B."/>
            <person name="Fu W.Y."/>
            <person name="Jin J."/>
            <person name="Li X.W."/>
            <person name="Jiao Y."/>
            <person name="Zhou C.C."/>
            <person name="Tu T."/>
            <person name="Chai C.Y."/>
            <person name="Gao J.L."/>
            <person name="Fan L.J."/>
            <person name="van de Weg E."/>
            <person name="Wang J.Y."/>
            <person name="Gao Z.S."/>
        </authorList>
    </citation>
    <scope>NUCLEOTIDE SEQUENCE [LARGE SCALE GENOMIC DNA]</scope>
    <source>
        <tissue evidence="2">Leaves</tissue>
    </source>
</reference>
<gene>
    <name evidence="2" type="ORF">CJ030_MR8G023482</name>
</gene>
<dbReference type="OrthoDB" id="910634at2759"/>